<organism evidence="2">
    <name type="scientific">Halomonas sp. RT37</name>
    <dbReference type="NCBI Taxonomy" id="2950872"/>
    <lineage>
        <taxon>Bacteria</taxon>
        <taxon>Pseudomonadati</taxon>
        <taxon>Pseudomonadota</taxon>
        <taxon>Gammaproteobacteria</taxon>
        <taxon>Oceanospirillales</taxon>
        <taxon>Halomonadaceae</taxon>
        <taxon>Halomonas</taxon>
    </lineage>
</organism>
<feature type="signal peptide" evidence="1">
    <location>
        <begin position="1"/>
        <end position="29"/>
    </location>
</feature>
<dbReference type="RefSeq" id="WP_124805097.1">
    <property type="nucleotide sequence ID" value="NZ_CP098827.1"/>
</dbReference>
<sequence length="687" mass="71300">MSKQQCPGSKRPLCKAISPLLVISGVSMAVLLSGCQDDGGSQGGRFVEAPDVALGEAIEGELTSQSGINLKDGSRHDRRWVCGEAESGVLYQLDSPFAASLSVYSEDGKWQGGASSTQEAPASLLLSSAEGCSLVVVSSDDMAGFGPYSLKPTEAQASETLGDDQDVVGALGGEAASYSFSLEQARQVSLVLAGASDASLVLSGNGVEHKAARCGDDQQTLKAFLDPGDYEVRVTPGQPVKERVDVECQDDFVSVGDGYRLSMQQADLSSGERNAGPLRAGDSITGTLADASSSNTYSLKIDEPTSVNLALASSDFDTVLRVRGGQTNIEVDDSGSGTDSHLDSVLMPGDYRVVVSGYGGESGGYSLELSTSPFDGELKNEGAIEPGESVQGMAGGFQPNAYTLDIEQPSEVTIALSSSAFDTQLYLEGNGVSLSDDDGGGGTNSRLSEVLEPGSYRIEVASYSGVASGMFRLETDVTAFDGEMRNSGELQQGDTVRGMVGASGVNQYSFTLEDAAEVTLEMNSSAFDAMLGLRGEGIDTSDDDGGSGTNSRISAILEAGTYSVDARSFSGSGTYSLSLSQTPFSGELRSEGEIRTGETLYGQLDASGRLNYQLVVEEAGVISIETQSDAVDTLLELEGEGVFFQDDDGGSTQLGSLIETRLEPGVYDVTVSGYGGGGGIVQIDVRG</sequence>
<gene>
    <name evidence="2" type="ORF">NFG58_01555</name>
</gene>
<keyword evidence="1" id="KW-0732">Signal</keyword>
<reference evidence="2" key="1">
    <citation type="submission" date="2022-06" db="EMBL/GenBank/DDBJ databases">
        <title>A novel DMS-producing enzyme.</title>
        <authorList>
            <person name="Zhang Y."/>
        </authorList>
    </citation>
    <scope>NUCLEOTIDE SEQUENCE</scope>
    <source>
        <strain evidence="2">RT37</strain>
    </source>
</reference>
<name>A0AAU7KIG3_9GAMM</name>
<dbReference type="SUPFAM" id="SSF89260">
    <property type="entry name" value="Collagen-binding domain"/>
    <property type="match status" value="3"/>
</dbReference>
<evidence type="ECO:0000256" key="1">
    <source>
        <dbReference type="SAM" id="SignalP"/>
    </source>
</evidence>
<evidence type="ECO:0008006" key="3">
    <source>
        <dbReference type="Google" id="ProtNLM"/>
    </source>
</evidence>
<dbReference type="Gene3D" id="2.60.120.380">
    <property type="match status" value="3"/>
</dbReference>
<dbReference type="AlphaFoldDB" id="A0AAU7KIG3"/>
<dbReference type="EMBL" id="CP098827">
    <property type="protein sequence ID" value="XBO71436.1"/>
    <property type="molecule type" value="Genomic_DNA"/>
</dbReference>
<protein>
    <recommendedName>
        <fullName evidence="3">Peptidase C-terminal archaeal/bacterial domain-containing protein</fullName>
    </recommendedName>
</protein>
<dbReference type="PROSITE" id="PS51257">
    <property type="entry name" value="PROKAR_LIPOPROTEIN"/>
    <property type="match status" value="1"/>
</dbReference>
<proteinExistence type="predicted"/>
<evidence type="ECO:0000313" key="2">
    <source>
        <dbReference type="EMBL" id="XBO71436.1"/>
    </source>
</evidence>
<feature type="chain" id="PRO_5043537593" description="Peptidase C-terminal archaeal/bacterial domain-containing protein" evidence="1">
    <location>
        <begin position="30"/>
        <end position="687"/>
    </location>
</feature>
<accession>A0AAU7KIG3</accession>